<dbReference type="PANTHER" id="PTHR30032:SF8">
    <property type="entry name" value="GERMINATION-SPECIFIC N-ACETYLMURAMOYL-L-ALANINE AMIDASE"/>
    <property type="match status" value="1"/>
</dbReference>
<dbReference type="InterPro" id="IPR007253">
    <property type="entry name" value="Cell_wall-bd_2"/>
</dbReference>
<dbReference type="PANTHER" id="PTHR30032">
    <property type="entry name" value="N-ACETYLMURAMOYL-L-ALANINE AMIDASE-RELATED"/>
    <property type="match status" value="1"/>
</dbReference>
<feature type="signal peptide" evidence="1">
    <location>
        <begin position="1"/>
        <end position="24"/>
    </location>
</feature>
<name>A0A9X2KCJ5_9MICO</name>
<organism evidence="2 3">
    <name type="scientific">Agromyces terreus</name>
    <dbReference type="NCBI Taxonomy" id="424795"/>
    <lineage>
        <taxon>Bacteria</taxon>
        <taxon>Bacillati</taxon>
        <taxon>Actinomycetota</taxon>
        <taxon>Actinomycetes</taxon>
        <taxon>Micrococcales</taxon>
        <taxon>Microbacteriaceae</taxon>
        <taxon>Agromyces</taxon>
    </lineage>
</organism>
<gene>
    <name evidence="2" type="ORF">BJ978_001981</name>
</gene>
<dbReference type="InterPro" id="IPR051922">
    <property type="entry name" value="Bact_Sporulation_Assoc"/>
</dbReference>
<evidence type="ECO:0000313" key="2">
    <source>
        <dbReference type="EMBL" id="MCP2371305.1"/>
    </source>
</evidence>
<dbReference type="AlphaFoldDB" id="A0A9X2KCJ5"/>
<dbReference type="Proteomes" id="UP001139722">
    <property type="component" value="Unassembled WGS sequence"/>
</dbReference>
<proteinExistence type="predicted"/>
<evidence type="ECO:0000256" key="1">
    <source>
        <dbReference type="SAM" id="SignalP"/>
    </source>
</evidence>
<dbReference type="EMBL" id="JAMZDY010000001">
    <property type="protein sequence ID" value="MCP2371305.1"/>
    <property type="molecule type" value="Genomic_DNA"/>
</dbReference>
<dbReference type="Gene3D" id="3.40.50.12090">
    <property type="match status" value="2"/>
</dbReference>
<keyword evidence="1" id="KW-0732">Signal</keyword>
<protein>
    <submittedName>
        <fullName evidence="2">Cell wall-binding protein</fullName>
    </submittedName>
</protein>
<comment type="caution">
    <text evidence="2">The sequence shown here is derived from an EMBL/GenBank/DDBJ whole genome shotgun (WGS) entry which is preliminary data.</text>
</comment>
<feature type="chain" id="PRO_5040764200" evidence="1">
    <location>
        <begin position="25"/>
        <end position="587"/>
    </location>
</feature>
<accession>A0A9X2KCJ5</accession>
<dbReference type="RefSeq" id="WP_156999485.1">
    <property type="nucleotide sequence ID" value="NZ_BAAANU010000015.1"/>
</dbReference>
<evidence type="ECO:0000313" key="3">
    <source>
        <dbReference type="Proteomes" id="UP001139722"/>
    </source>
</evidence>
<dbReference type="OrthoDB" id="9764271at2"/>
<reference evidence="2" key="1">
    <citation type="submission" date="2022-06" db="EMBL/GenBank/DDBJ databases">
        <title>Sequencing the genomes of 1000 actinobacteria strains.</title>
        <authorList>
            <person name="Klenk H.-P."/>
        </authorList>
    </citation>
    <scope>NUCLEOTIDE SEQUENCE</scope>
    <source>
        <strain evidence="2">DSM 22016</strain>
    </source>
</reference>
<keyword evidence="3" id="KW-1185">Reference proteome</keyword>
<sequence length="587" mass="59494">MKKFVYAILIGVLAASAAVTPAMALEQSAAGDAVVAGAGSVVGEVRGILRAEDAASGTANGFTSGNLIADANFYDDGAMSEAAIQAFLVKMGAGCTSSSCLVNYRETTPDIDWSYGSCAEYAGAASEKASRIIFRVQQACGLSARVILVMLQKEQSLLTNRTPPVATLAKAMGYGCPDAGACDPEYASFFKQVAFAARQLTYYGTAGSSYTYLRVGAANPIAYSPKSSCGSGNVVIVNRATAALYYYTPFQPDAAALKNVYGTGGACSEYGNRNFWRLYTDWFGDPRSGAAITATRLQGADRYATAVAISRAGFPAAGVPVAYVAAGNQFADALAAAPAAAHRGGPLLLTDPTSLSAATAGELKRLKPKRIVVVGGTGAVSAGVATALGKIASTTRIGGSDRYDTSRRLASDAFGSADLAYVATGRDFPDGLSAGAAAGSLDVPVVLVDGRAARADSATIAMLRKLGVDAVRIAGGTGVVSAGVQSSLAASFSVTRYAGADRYTTSAAVNSVFRTATGVFIATGAAFPDALTGAAAAGTAELPLLLSMPNCTPVATRVAVFSKGATSVRLVGGTGALSDRVAKLQSC</sequence>
<dbReference type="Pfam" id="PF04122">
    <property type="entry name" value="CW_binding_2"/>
    <property type="match status" value="3"/>
</dbReference>